<dbReference type="InterPro" id="IPR012349">
    <property type="entry name" value="Split_barrel_FMN-bd"/>
</dbReference>
<name>A0ABU2NG37_9PSEU</name>
<dbReference type="Proteomes" id="UP001183202">
    <property type="component" value="Unassembled WGS sequence"/>
</dbReference>
<accession>A0ABU2NG37</accession>
<evidence type="ECO:0000313" key="2">
    <source>
        <dbReference type="Proteomes" id="UP001183202"/>
    </source>
</evidence>
<dbReference type="Gene3D" id="2.30.110.10">
    <property type="entry name" value="Electron Transport, Fmn-binding Protein, Chain A"/>
    <property type="match status" value="1"/>
</dbReference>
<comment type="caution">
    <text evidence="1">The sequence shown here is derived from an EMBL/GenBank/DDBJ whole genome shotgun (WGS) entry which is preliminary data.</text>
</comment>
<evidence type="ECO:0000313" key="1">
    <source>
        <dbReference type="EMBL" id="MDT0352925.1"/>
    </source>
</evidence>
<keyword evidence="2" id="KW-1185">Reference proteome</keyword>
<sequence>MKRLRRDPRVELRSCDRHGRVPEGAAPVAGVVEVVASEARHVAALRRKYGMEYRIITAVERLVRGRRQRVILRISLDQPTS</sequence>
<reference evidence="2" key="1">
    <citation type="submission" date="2023-07" db="EMBL/GenBank/DDBJ databases">
        <title>30 novel species of actinomycetes from the DSMZ collection.</title>
        <authorList>
            <person name="Nouioui I."/>
        </authorList>
    </citation>
    <scope>NUCLEOTIDE SEQUENCE [LARGE SCALE GENOMIC DNA]</scope>
    <source>
        <strain evidence="2">DSM 45834</strain>
    </source>
</reference>
<dbReference type="RefSeq" id="WP_311559435.1">
    <property type="nucleotide sequence ID" value="NZ_JAVREJ010000023.1"/>
</dbReference>
<evidence type="ECO:0008006" key="3">
    <source>
        <dbReference type="Google" id="ProtNLM"/>
    </source>
</evidence>
<gene>
    <name evidence="1" type="ORF">RM445_25740</name>
</gene>
<proteinExistence type="predicted"/>
<protein>
    <recommendedName>
        <fullName evidence="3">Pyridoxamine 5'-phosphate oxidase putative domain-containing protein</fullName>
    </recommendedName>
</protein>
<dbReference type="EMBL" id="JAVREJ010000023">
    <property type="protein sequence ID" value="MDT0352925.1"/>
    <property type="molecule type" value="Genomic_DNA"/>
</dbReference>
<organism evidence="1 2">
    <name type="scientific">Pseudonocardia charpentierae</name>
    <dbReference type="NCBI Taxonomy" id="3075545"/>
    <lineage>
        <taxon>Bacteria</taxon>
        <taxon>Bacillati</taxon>
        <taxon>Actinomycetota</taxon>
        <taxon>Actinomycetes</taxon>
        <taxon>Pseudonocardiales</taxon>
        <taxon>Pseudonocardiaceae</taxon>
        <taxon>Pseudonocardia</taxon>
    </lineage>
</organism>
<dbReference type="SUPFAM" id="SSF50475">
    <property type="entry name" value="FMN-binding split barrel"/>
    <property type="match status" value="1"/>
</dbReference>